<evidence type="ECO:0008006" key="5">
    <source>
        <dbReference type="Google" id="ProtNLM"/>
    </source>
</evidence>
<organism evidence="3 4">
    <name type="scientific">Pelagomonas calceolata</name>
    <dbReference type="NCBI Taxonomy" id="35677"/>
    <lineage>
        <taxon>Eukaryota</taxon>
        <taxon>Sar</taxon>
        <taxon>Stramenopiles</taxon>
        <taxon>Ochrophyta</taxon>
        <taxon>Pelagophyceae</taxon>
        <taxon>Pelagomonadales</taxon>
        <taxon>Pelagomonadaceae</taxon>
        <taxon>Pelagomonas</taxon>
    </lineage>
</organism>
<evidence type="ECO:0000313" key="3">
    <source>
        <dbReference type="EMBL" id="CAH0369376.1"/>
    </source>
</evidence>
<keyword evidence="2" id="KW-0472">Membrane</keyword>
<feature type="region of interest" description="Disordered" evidence="1">
    <location>
        <begin position="75"/>
        <end position="105"/>
    </location>
</feature>
<evidence type="ECO:0000256" key="1">
    <source>
        <dbReference type="SAM" id="MobiDB-lite"/>
    </source>
</evidence>
<keyword evidence="2" id="KW-0812">Transmembrane</keyword>
<protein>
    <recommendedName>
        <fullName evidence="5">BspA family leucine-rich repeat surface protein</fullName>
    </recommendedName>
</protein>
<evidence type="ECO:0000256" key="2">
    <source>
        <dbReference type="SAM" id="Phobius"/>
    </source>
</evidence>
<feature type="compositionally biased region" description="Basic and acidic residues" evidence="1">
    <location>
        <begin position="76"/>
        <end position="98"/>
    </location>
</feature>
<comment type="caution">
    <text evidence="3">The sequence shown here is derived from an EMBL/GenBank/DDBJ whole genome shotgun (WGS) entry which is preliminary data.</text>
</comment>
<name>A0A8J2SKJ5_9STRA</name>
<sequence>MSSCQKPWKGCPEEDEGGSQLGEKLTGFSEAMAMYEDKSGSTSARAGENGLDRAASKGLATSAAATMARLQLYKNHGADGSKSDESGSTRSRAGEKGLDSAASKGVATSVAATMARLRLYKNYGADGSKSDESASTRARAGENGLDRAASKGLATSAAATTARLQLYKNYGADGSKSDESASTRARAGENSLDRAASKVFATSVAATMARLQLYKNYGADGSKSDESASTRARAGENGLDRAASKGLATSAAAAMARLQLYKNYGADGLYADAFDSETTKGAAKAELDPNKYQAGGVHALHAIEQVSYVRYENYRLNGSDAGANSETALGAVKTMLESNLIKCEQAAEGCSGETIGGCPLAGSANKPAGVDVLDVASAEPPLVPGTTLMLAAWNATKWDFGEEEWAQSNLVWGLVKFLAMLVKVVFMCGCISVYVVFMFGWVVPRLSSLAKGAAWSSSVVGYLLFWPEIALVAAATTSVRGSDYTITKSSKIKTNESPSSSVQSLEQRRVLSGGRSDYAITKSSKIKTNESPSSSVQSREQRRVLSGYVMTDSNIRTAVAAWLSDASAAETTYGHISTWDTSGVTDMSELFKDASSFNEDIGAWDTSGVTTMEYMFSSASAFNQDIGAWDTSGVTEMGRMFTAASAFDQDIGGWDTSGVKGMQYLFSGASAFNQDIGAWDTSGVTDMTRMFEYAYAFNQDLGWCVDDDVDLDMAFDFTPCQSTSCGVERGQFVTASGSCESTPAPTAYYDGVHHTDVSIRTAVTAWLSDATAAETTYGHISTWDTSRVMDMSELFKDASSFNEDIGAWDTSGVTTMRYMFNSAYAFNQDISGWAVDSVKDMYAMFEYASAFNQDLGWCVDVGVDLTNAFITAGMSAGGTPCASTSCGVTHVAGGCAPTPAPTPRPTFTPAPTASPLVADDSTIRTAVALWFSDNAAAMSTYGHISTWGTSGVTDMSWLFCVRQTSENSPHFSMDDPMDEPASYYDSCVLPASASSFNEDIGAWDTSGVTTMYWMFGYASAFNQDIGSWDTSRVTDMSHLFRHAEAFNADIGAWDTSSAKNMNSMFLSSAFNRYIGGWAVESVTDMGSMFLSASAFNQDIGDWATTA</sequence>
<dbReference type="NCBIfam" id="TIGR02167">
    <property type="entry name" value="Liste_lipo_26"/>
    <property type="match status" value="5"/>
</dbReference>
<dbReference type="Proteomes" id="UP000789595">
    <property type="component" value="Unassembled WGS sequence"/>
</dbReference>
<dbReference type="EMBL" id="CAKKNE010000002">
    <property type="protein sequence ID" value="CAH0369376.1"/>
    <property type="molecule type" value="Genomic_DNA"/>
</dbReference>
<feature type="region of interest" description="Disordered" evidence="1">
    <location>
        <begin position="126"/>
        <end position="152"/>
    </location>
</feature>
<reference evidence="3" key="1">
    <citation type="submission" date="2021-11" db="EMBL/GenBank/DDBJ databases">
        <authorList>
            <consortium name="Genoscope - CEA"/>
            <person name="William W."/>
        </authorList>
    </citation>
    <scope>NUCLEOTIDE SEQUENCE</scope>
</reference>
<proteinExistence type="predicted"/>
<accession>A0A8J2SKJ5</accession>
<dbReference type="Pfam" id="PF03382">
    <property type="entry name" value="DUF285"/>
    <property type="match status" value="3"/>
</dbReference>
<evidence type="ECO:0000313" key="4">
    <source>
        <dbReference type="Proteomes" id="UP000789595"/>
    </source>
</evidence>
<keyword evidence="2" id="KW-1133">Transmembrane helix</keyword>
<feature type="transmembrane region" description="Helical" evidence="2">
    <location>
        <begin position="417"/>
        <end position="442"/>
    </location>
</feature>
<dbReference type="InterPro" id="IPR005046">
    <property type="entry name" value="DUF285"/>
</dbReference>
<dbReference type="OrthoDB" id="42699at2759"/>
<feature type="region of interest" description="Disordered" evidence="1">
    <location>
        <begin position="1"/>
        <end position="28"/>
    </location>
</feature>
<keyword evidence="4" id="KW-1185">Reference proteome</keyword>
<feature type="transmembrane region" description="Helical" evidence="2">
    <location>
        <begin position="454"/>
        <end position="475"/>
    </location>
</feature>
<gene>
    <name evidence="3" type="ORF">PECAL_2P24970</name>
</gene>
<dbReference type="InterPro" id="IPR011889">
    <property type="entry name" value="Liste_lipo_26"/>
</dbReference>
<dbReference type="AlphaFoldDB" id="A0A8J2SKJ5"/>